<accession>A0A5S4HF05</accession>
<evidence type="ECO:0000313" key="1">
    <source>
        <dbReference type="EMBL" id="TMR37510.1"/>
    </source>
</evidence>
<dbReference type="InterPro" id="IPR038070">
    <property type="entry name" value="Rv2632c-like_sf"/>
</dbReference>
<organism evidence="1 2">
    <name type="scientific">Nonomuraea zeae</name>
    <dbReference type="NCBI Taxonomy" id="1642303"/>
    <lineage>
        <taxon>Bacteria</taxon>
        <taxon>Bacillati</taxon>
        <taxon>Actinomycetota</taxon>
        <taxon>Actinomycetes</taxon>
        <taxon>Streptosporangiales</taxon>
        <taxon>Streptosporangiaceae</taxon>
        <taxon>Nonomuraea</taxon>
    </lineage>
</organism>
<dbReference type="SUPFAM" id="SSF143212">
    <property type="entry name" value="Rv2632c-like"/>
    <property type="match status" value="1"/>
</dbReference>
<protein>
    <submittedName>
        <fullName evidence="1">DUF1876 domain-containing protein</fullName>
    </submittedName>
</protein>
<name>A0A5S4HF05_9ACTN</name>
<sequence>METKKWTVRIYLAEDGDDTSAQAVLITRGGGRLDGLGRSHRDPADEAVPEIGDKLATSRALTALAASLTAITRHAIS</sequence>
<dbReference type="InterPro" id="IPR015057">
    <property type="entry name" value="Rv2632c-like"/>
</dbReference>
<dbReference type="Pfam" id="PF08962">
    <property type="entry name" value="Rv2632c-like"/>
    <property type="match status" value="1"/>
</dbReference>
<gene>
    <name evidence="1" type="ORF">ETD85_07965</name>
</gene>
<dbReference type="Gene3D" id="3.30.160.240">
    <property type="entry name" value="Rv1738"/>
    <property type="match status" value="1"/>
</dbReference>
<dbReference type="Proteomes" id="UP000306628">
    <property type="component" value="Unassembled WGS sequence"/>
</dbReference>
<dbReference type="AlphaFoldDB" id="A0A5S4HF05"/>
<reference evidence="1 2" key="1">
    <citation type="submission" date="2019-05" db="EMBL/GenBank/DDBJ databases">
        <title>Draft genome sequence of Nonomuraea zeae DSM 100528.</title>
        <authorList>
            <person name="Saricaoglu S."/>
            <person name="Isik K."/>
        </authorList>
    </citation>
    <scope>NUCLEOTIDE SEQUENCE [LARGE SCALE GENOMIC DNA]</scope>
    <source>
        <strain evidence="1 2">DSM 100528</strain>
    </source>
</reference>
<comment type="caution">
    <text evidence="1">The sequence shown here is derived from an EMBL/GenBank/DDBJ whole genome shotgun (WGS) entry which is preliminary data.</text>
</comment>
<dbReference type="EMBL" id="VCKX01000016">
    <property type="protein sequence ID" value="TMR37510.1"/>
    <property type="molecule type" value="Genomic_DNA"/>
</dbReference>
<proteinExistence type="predicted"/>
<dbReference type="RefSeq" id="WP_138688959.1">
    <property type="nucleotide sequence ID" value="NZ_JBHSAZ010000089.1"/>
</dbReference>
<evidence type="ECO:0000313" key="2">
    <source>
        <dbReference type="Proteomes" id="UP000306628"/>
    </source>
</evidence>
<keyword evidence="2" id="KW-1185">Reference proteome</keyword>